<keyword evidence="1" id="KW-1133">Transmembrane helix</keyword>
<proteinExistence type="predicted"/>
<keyword evidence="3" id="KW-1185">Reference proteome</keyword>
<gene>
    <name evidence="2" type="ORF">SeMB42_g06169</name>
</gene>
<dbReference type="VEuPathDB" id="FungiDB:SeMB42_g06169"/>
<comment type="caution">
    <text evidence="2">The sequence shown here is derived from an EMBL/GenBank/DDBJ whole genome shotgun (WGS) entry which is preliminary data.</text>
</comment>
<keyword evidence="1" id="KW-0472">Membrane</keyword>
<dbReference type="Proteomes" id="UP000317494">
    <property type="component" value="Unassembled WGS sequence"/>
</dbReference>
<feature type="transmembrane region" description="Helical" evidence="1">
    <location>
        <begin position="115"/>
        <end position="138"/>
    </location>
</feature>
<organism evidence="2 3">
    <name type="scientific">Synchytrium endobioticum</name>
    <dbReference type="NCBI Taxonomy" id="286115"/>
    <lineage>
        <taxon>Eukaryota</taxon>
        <taxon>Fungi</taxon>
        <taxon>Fungi incertae sedis</taxon>
        <taxon>Chytridiomycota</taxon>
        <taxon>Chytridiomycota incertae sedis</taxon>
        <taxon>Chytridiomycetes</taxon>
        <taxon>Synchytriales</taxon>
        <taxon>Synchytriaceae</taxon>
        <taxon>Synchytrium</taxon>
    </lineage>
</organism>
<protein>
    <submittedName>
        <fullName evidence="2">Uncharacterized protein</fullName>
    </submittedName>
</protein>
<evidence type="ECO:0000313" key="2">
    <source>
        <dbReference type="EMBL" id="TPX39999.1"/>
    </source>
</evidence>
<reference evidence="2 3" key="1">
    <citation type="journal article" date="2019" name="Sci. Rep.">
        <title>Comparative genomics of chytrid fungi reveal insights into the obligate biotrophic and pathogenic lifestyle of Synchytrium endobioticum.</title>
        <authorList>
            <person name="van de Vossenberg B.T.L.H."/>
            <person name="Warris S."/>
            <person name="Nguyen H.D.T."/>
            <person name="van Gent-Pelzer M.P.E."/>
            <person name="Joly D.L."/>
            <person name="van de Geest H.C."/>
            <person name="Bonants P.J.M."/>
            <person name="Smith D.S."/>
            <person name="Levesque C.A."/>
            <person name="van der Lee T.A.J."/>
        </authorList>
    </citation>
    <scope>NUCLEOTIDE SEQUENCE [LARGE SCALE GENOMIC DNA]</scope>
    <source>
        <strain evidence="2 3">MB42</strain>
    </source>
</reference>
<name>A0A507CKA9_9FUNG</name>
<accession>A0A507CKA9</accession>
<evidence type="ECO:0000256" key="1">
    <source>
        <dbReference type="SAM" id="Phobius"/>
    </source>
</evidence>
<keyword evidence="1" id="KW-0812">Transmembrane</keyword>
<sequence length="498" mass="55290">MQRTGRRRECAGVHPLAQRQVVNLDNLYFARERMVRSISDLPYKMARNFHSAFLYIHYYRRPHALVWCATVGNMASETSPLLRSGDTEAIVPEETEGTNEATAKSVPTASPWTRVALLGSFLLLAALVVSIPIVYIVIIPSQIQEFASGGRGLEIHSVELHALRAKHVDTTLSATLWLKAAAPKPFSILPNAIFSLILDSPAPEGTTRDADLRQSGILLGSIPIEVSLTAEEGDAAVKFTTRTQFGHLNTRLIAGLVNDVVVLGKGMPPQTVLIKGKPYVKPKAFWTLPGGFRVDIQRNFTVTLGDTLGSKDQYHVAIVDKKITPVVNSSAVQALDHDYSNNAIIIGSFLRMIEGKSFERNSLMSALMSRQYSVFLNVSFDNPHPLKIRHQGFGLSFSIYYDNRRIVDIAIPPSSLYLQPLTRNHNVTVNGLTVKENFVELMDLVSKYSDGEEVQLVMSDFKLIYEKDRKSVPWVQDMIGKWSFPVSVPARSVGDDEL</sequence>
<dbReference type="AlphaFoldDB" id="A0A507CKA9"/>
<evidence type="ECO:0000313" key="3">
    <source>
        <dbReference type="Proteomes" id="UP000317494"/>
    </source>
</evidence>
<dbReference type="EMBL" id="QEAN01000329">
    <property type="protein sequence ID" value="TPX39999.1"/>
    <property type="molecule type" value="Genomic_DNA"/>
</dbReference>